<evidence type="ECO:0000313" key="3">
    <source>
        <dbReference type="EMBL" id="SPR98659.1"/>
    </source>
</evidence>
<protein>
    <submittedName>
        <fullName evidence="3">Uncharacterized protein</fullName>
    </submittedName>
</protein>
<keyword evidence="2" id="KW-1133">Transmembrane helix</keyword>
<dbReference type="Proteomes" id="UP000256805">
    <property type="component" value="Unassembled WGS sequence"/>
</dbReference>
<evidence type="ECO:0000313" key="4">
    <source>
        <dbReference type="Proteomes" id="UP000256805"/>
    </source>
</evidence>
<accession>A0A375J1K1</accession>
<feature type="transmembrane region" description="Helical" evidence="2">
    <location>
        <begin position="47"/>
        <end position="71"/>
    </location>
</feature>
<organism evidence="3 4">
    <name type="scientific">Cupriavidus taiwanensis</name>
    <dbReference type="NCBI Taxonomy" id="164546"/>
    <lineage>
        <taxon>Bacteria</taxon>
        <taxon>Pseudomonadati</taxon>
        <taxon>Pseudomonadota</taxon>
        <taxon>Betaproteobacteria</taxon>
        <taxon>Burkholderiales</taxon>
        <taxon>Burkholderiaceae</taxon>
        <taxon>Cupriavidus</taxon>
    </lineage>
</organism>
<evidence type="ECO:0000256" key="1">
    <source>
        <dbReference type="SAM" id="MobiDB-lite"/>
    </source>
</evidence>
<proteinExistence type="predicted"/>
<feature type="compositionally biased region" description="Low complexity" evidence="1">
    <location>
        <begin position="147"/>
        <end position="156"/>
    </location>
</feature>
<dbReference type="EMBL" id="OVTA01000024">
    <property type="protein sequence ID" value="SPR98659.1"/>
    <property type="molecule type" value="Genomic_DNA"/>
</dbReference>
<dbReference type="AlphaFoldDB" id="A0A375J1K1"/>
<name>A0A375J1K1_9BURK</name>
<feature type="region of interest" description="Disordered" evidence="1">
    <location>
        <begin position="147"/>
        <end position="168"/>
    </location>
</feature>
<reference evidence="3 4" key="1">
    <citation type="submission" date="2018-01" db="EMBL/GenBank/DDBJ databases">
        <authorList>
            <person name="Gaut B.S."/>
            <person name="Morton B.R."/>
            <person name="Clegg M.T."/>
            <person name="Duvall M.R."/>
        </authorList>
    </citation>
    <scope>NUCLEOTIDE SEQUENCE [LARGE SCALE GENOMIC DNA]</scope>
    <source>
        <strain evidence="3">Cupriavidus taiwanensis cmp 52</strain>
    </source>
</reference>
<feature type="region of interest" description="Disordered" evidence="1">
    <location>
        <begin position="82"/>
        <end position="126"/>
    </location>
</feature>
<evidence type="ECO:0000256" key="2">
    <source>
        <dbReference type="SAM" id="Phobius"/>
    </source>
</evidence>
<gene>
    <name evidence="3" type="ORF">CBM2634_A300049</name>
</gene>
<feature type="compositionally biased region" description="Low complexity" evidence="1">
    <location>
        <begin position="82"/>
        <end position="103"/>
    </location>
</feature>
<sequence>MLQKGRSRCKPSVCYRRHGGAGSVRHPVEFLPLPPISRPLSVRALRLLLLVMMLAFLPLPGWAAAFAHAVVSTTEAAAVPVAAPGTGNAGDAAEADPAAVTGDPAGDPLPLPEAAEPQWQPGADLAEQLLPATPLRLAPWAGRAGPPRYAGALLPEPDLPRLPRPPRA</sequence>
<keyword evidence="2" id="KW-0812">Transmembrane</keyword>
<keyword evidence="2" id="KW-0472">Membrane</keyword>